<name>A0A0E9WKK2_ANGAN</name>
<dbReference type="AlphaFoldDB" id="A0A0E9WKK2"/>
<protein>
    <submittedName>
        <fullName evidence="1">Uncharacterized protein</fullName>
    </submittedName>
</protein>
<reference evidence="1" key="1">
    <citation type="submission" date="2014-11" db="EMBL/GenBank/DDBJ databases">
        <authorList>
            <person name="Amaro Gonzalez C."/>
        </authorList>
    </citation>
    <scope>NUCLEOTIDE SEQUENCE</scope>
</reference>
<accession>A0A0E9WKK2</accession>
<evidence type="ECO:0000313" key="1">
    <source>
        <dbReference type="EMBL" id="JAH90013.1"/>
    </source>
</evidence>
<proteinExistence type="predicted"/>
<organism evidence="1">
    <name type="scientific">Anguilla anguilla</name>
    <name type="common">European freshwater eel</name>
    <name type="synonym">Muraena anguilla</name>
    <dbReference type="NCBI Taxonomy" id="7936"/>
    <lineage>
        <taxon>Eukaryota</taxon>
        <taxon>Metazoa</taxon>
        <taxon>Chordata</taxon>
        <taxon>Craniata</taxon>
        <taxon>Vertebrata</taxon>
        <taxon>Euteleostomi</taxon>
        <taxon>Actinopterygii</taxon>
        <taxon>Neopterygii</taxon>
        <taxon>Teleostei</taxon>
        <taxon>Anguilliformes</taxon>
        <taxon>Anguillidae</taxon>
        <taxon>Anguilla</taxon>
    </lineage>
</organism>
<sequence length="78" mass="8827">MVTLCAPALEEARPIWSTEAIFRAVPRLVPHLITTVPLSFTQAYLPSGLHFFPGCIAPWTCQMIWQQQTLQLCETLKD</sequence>
<dbReference type="EMBL" id="GBXM01018564">
    <property type="protein sequence ID" value="JAH90013.1"/>
    <property type="molecule type" value="Transcribed_RNA"/>
</dbReference>
<reference evidence="1" key="2">
    <citation type="journal article" date="2015" name="Fish Shellfish Immunol.">
        <title>Early steps in the European eel (Anguilla anguilla)-Vibrio vulnificus interaction in the gills: Role of the RtxA13 toxin.</title>
        <authorList>
            <person name="Callol A."/>
            <person name="Pajuelo D."/>
            <person name="Ebbesson L."/>
            <person name="Teles M."/>
            <person name="MacKenzie S."/>
            <person name="Amaro C."/>
        </authorList>
    </citation>
    <scope>NUCLEOTIDE SEQUENCE</scope>
</reference>